<accession>A0A1Q5T7Q1</accession>
<comment type="caution">
    <text evidence="1">The sequence shown here is derived from an EMBL/GenBank/DDBJ whole genome shotgun (WGS) entry which is preliminary data.</text>
</comment>
<dbReference type="RefSeq" id="WP_074042971.1">
    <property type="nucleotide sequence ID" value="NZ_MQMG01000003.1"/>
</dbReference>
<dbReference type="Proteomes" id="UP000186030">
    <property type="component" value="Unassembled WGS sequence"/>
</dbReference>
<dbReference type="NCBIfam" id="NF006168">
    <property type="entry name" value="PRK08309.1"/>
    <property type="match status" value="1"/>
</dbReference>
<dbReference type="AlphaFoldDB" id="A0A1Q5T7Q1"/>
<reference evidence="1 2" key="1">
    <citation type="submission" date="2016-11" db="EMBL/GenBank/DDBJ databases">
        <authorList>
            <person name="Kadnikov V."/>
            <person name="Nazina T."/>
        </authorList>
    </citation>
    <scope>NUCLEOTIDE SEQUENCE [LARGE SCALE GENOMIC DNA]</scope>
    <source>
        <strain evidence="1 2">1017</strain>
    </source>
</reference>
<dbReference type="EMBL" id="MQMG01000003">
    <property type="protein sequence ID" value="OKO96261.1"/>
    <property type="molecule type" value="Genomic_DNA"/>
</dbReference>
<proteinExistence type="predicted"/>
<protein>
    <submittedName>
        <fullName evidence="1">Short chain dehydrogenase</fullName>
    </submittedName>
</protein>
<reference evidence="2" key="2">
    <citation type="submission" date="2017-01" db="EMBL/GenBank/DDBJ databases">
        <title>Genome sequencing and annotation of Geobacillus sp. 1017, a Hydrocarbon-Oxidizing Thermophilic Bacterium Isolated from a Heavy Oil Reservoir (China).</title>
        <authorList>
            <person name="Kadnikov V.V."/>
            <person name="Mardanov A.V."/>
            <person name="Poltaraus A.B."/>
            <person name="Sokolova D.S."/>
            <person name="Semenova E.M."/>
            <person name="Ravin N.V."/>
            <person name="Tourova T.P."/>
            <person name="Nazina T.N."/>
        </authorList>
    </citation>
    <scope>NUCLEOTIDE SEQUENCE [LARGE SCALE GENOMIC DNA]</scope>
    <source>
        <strain evidence="2">1017</strain>
    </source>
</reference>
<dbReference type="SUPFAM" id="SSF51735">
    <property type="entry name" value="NAD(P)-binding Rossmann-fold domains"/>
    <property type="match status" value="1"/>
</dbReference>
<name>A0A1Q5T7Q1_9BACL</name>
<dbReference type="InterPro" id="IPR036291">
    <property type="entry name" value="NAD(P)-bd_dom_sf"/>
</dbReference>
<sequence>MHALVIGGTGMLADVSLWLVREGYHVSVIARHRARMKQLIDRTGQMASITPLLVDYRDQETLCSFICQTIRENGTFDLIIAWVHTDETQALSSIIWKNSRHPSPWRLFHVLGSRADPTEMKQKLCLPAACLYRQVQLGFVVEEHGSRWLTHQEISGGIIDAIRHDAPFHLVGTLEPSKKRPR</sequence>
<evidence type="ECO:0000313" key="2">
    <source>
        <dbReference type="Proteomes" id="UP000186030"/>
    </source>
</evidence>
<organism evidence="1 2">
    <name type="scientific">Geobacillus proteiniphilus</name>
    <dbReference type="NCBI Taxonomy" id="860353"/>
    <lineage>
        <taxon>Bacteria</taxon>
        <taxon>Bacillati</taxon>
        <taxon>Bacillota</taxon>
        <taxon>Bacilli</taxon>
        <taxon>Bacillales</taxon>
        <taxon>Anoxybacillaceae</taxon>
        <taxon>Geobacillus</taxon>
    </lineage>
</organism>
<gene>
    <name evidence="1" type="ORF">BRO54_0440</name>
</gene>
<dbReference type="Gene3D" id="3.40.50.720">
    <property type="entry name" value="NAD(P)-binding Rossmann-like Domain"/>
    <property type="match status" value="1"/>
</dbReference>
<evidence type="ECO:0000313" key="1">
    <source>
        <dbReference type="EMBL" id="OKO96261.1"/>
    </source>
</evidence>